<name>A0ABT7L8W3_9BACI</name>
<dbReference type="Proteomes" id="UP001235343">
    <property type="component" value="Unassembled WGS sequence"/>
</dbReference>
<keyword evidence="1" id="KW-1133">Transmembrane helix</keyword>
<gene>
    <name evidence="2" type="ORF">QQS35_17840</name>
</gene>
<proteinExistence type="predicted"/>
<feature type="transmembrane region" description="Helical" evidence="1">
    <location>
        <begin position="146"/>
        <end position="164"/>
    </location>
</feature>
<evidence type="ECO:0000313" key="3">
    <source>
        <dbReference type="Proteomes" id="UP001235343"/>
    </source>
</evidence>
<reference evidence="2 3" key="1">
    <citation type="submission" date="2023-06" db="EMBL/GenBank/DDBJ databases">
        <title>Aquibacillus rhizosphaerae LR5S19.</title>
        <authorList>
            <person name="Sun J.-Q."/>
        </authorList>
    </citation>
    <scope>NUCLEOTIDE SEQUENCE [LARGE SCALE GENOMIC DNA]</scope>
    <source>
        <strain evidence="2 3">LR5S19</strain>
    </source>
</reference>
<dbReference type="EMBL" id="JASTZU010000058">
    <property type="protein sequence ID" value="MDL4842304.1"/>
    <property type="molecule type" value="Genomic_DNA"/>
</dbReference>
<protein>
    <submittedName>
        <fullName evidence="2">DUF624 domain-containing protein</fullName>
    </submittedName>
</protein>
<keyword evidence="1" id="KW-0812">Transmembrane</keyword>
<organism evidence="2 3">
    <name type="scientific">Aquibacillus rhizosphaerae</name>
    <dbReference type="NCBI Taxonomy" id="3051431"/>
    <lineage>
        <taxon>Bacteria</taxon>
        <taxon>Bacillati</taxon>
        <taxon>Bacillota</taxon>
        <taxon>Bacilli</taxon>
        <taxon>Bacillales</taxon>
        <taxon>Bacillaceae</taxon>
        <taxon>Aquibacillus</taxon>
    </lineage>
</organism>
<dbReference type="InterPro" id="IPR006938">
    <property type="entry name" value="DUF624"/>
</dbReference>
<feature type="transmembrane region" description="Helical" evidence="1">
    <location>
        <begin position="79"/>
        <end position="97"/>
    </location>
</feature>
<accession>A0ABT7L8W3</accession>
<sequence>MFTTTGVFGGFYRFGEIVLLLLYVNALWVGFTAMGLVLFGFGPSTVAMFTVFREWSMGKSDVPVFTTFWNTFRKEFFKANGLGILIIAIAYMLYINFNYLEFQGEWLSFISRYFLFVATIIYGIMLIFIFPVYVHYENKFFIHFRNAIFIAIYQPIRTIYAIAACFTISYLFYIFPVLIFLLGASLTSFVLMWISYRTFLRIEYTQEKLKAEQI</sequence>
<feature type="transmembrane region" description="Helical" evidence="1">
    <location>
        <begin position="20"/>
        <end position="52"/>
    </location>
</feature>
<dbReference type="Pfam" id="PF04854">
    <property type="entry name" value="DUF624"/>
    <property type="match status" value="1"/>
</dbReference>
<dbReference type="RefSeq" id="WP_285933587.1">
    <property type="nucleotide sequence ID" value="NZ_JASTZU010000058.1"/>
</dbReference>
<keyword evidence="3" id="KW-1185">Reference proteome</keyword>
<feature type="transmembrane region" description="Helical" evidence="1">
    <location>
        <begin position="170"/>
        <end position="194"/>
    </location>
</feature>
<feature type="transmembrane region" description="Helical" evidence="1">
    <location>
        <begin position="109"/>
        <end position="134"/>
    </location>
</feature>
<comment type="caution">
    <text evidence="2">The sequence shown here is derived from an EMBL/GenBank/DDBJ whole genome shotgun (WGS) entry which is preliminary data.</text>
</comment>
<keyword evidence="1" id="KW-0472">Membrane</keyword>
<evidence type="ECO:0000313" key="2">
    <source>
        <dbReference type="EMBL" id="MDL4842304.1"/>
    </source>
</evidence>
<evidence type="ECO:0000256" key="1">
    <source>
        <dbReference type="SAM" id="Phobius"/>
    </source>
</evidence>